<dbReference type="EMBL" id="KZ993845">
    <property type="protein sequence ID" value="RKO94647.1"/>
    <property type="molecule type" value="Genomic_DNA"/>
</dbReference>
<dbReference type="Proteomes" id="UP000269721">
    <property type="component" value="Unassembled WGS sequence"/>
</dbReference>
<dbReference type="PANTHER" id="PTHR10845">
    <property type="entry name" value="REGULATOR OF G PROTEIN SIGNALING"/>
    <property type="match status" value="1"/>
</dbReference>
<dbReference type="SUPFAM" id="SSF48097">
    <property type="entry name" value="Regulator of G-protein signaling, RGS"/>
    <property type="match status" value="1"/>
</dbReference>
<dbReference type="InterPro" id="IPR044926">
    <property type="entry name" value="RGS_subdomain_2"/>
</dbReference>
<accession>A0A4V1IST2</accession>
<dbReference type="PROSITE" id="PS50132">
    <property type="entry name" value="RGS"/>
    <property type="match status" value="1"/>
</dbReference>
<proteinExistence type="predicted"/>
<sequence>MATIPATVENPEPRISRALSLRLKRTSSHIKEFYKLNVSLAAGTNLVVMIDKEQTIEFLAKEIEAQCAYGSLKPGQEVNSGNPPLIMPIEQIYDGGMLALRFSDRVCDVLEFNDTVYAISSGEDATARVFSYTAPMAGPSRILGARDGPTASAGSMTNSLDDRLSSVFHNKLGIRAFVEFCMEEFTIENLPLYLDVEIFRSLSGEMCQHYGNYIYYTYIAVESPLEINISADTRADIPVPAEGVEPSELQFDEAQEQVYAMLRNHSFLRFEKSQKYANVRRSGHYDQAAFSEPFSDVFQPNLKTIAVIVKAVLDARTIASSIPPNPSAIPELGSVLFKESVLPQVLSHLFPYMNTAFSGYFDDHKRSEWSEKQRAMQKKKKLSKFFGERPPTDQMQRQPISSPGTRRRDSWLTPPDRLDRESSETSLLPKEEDFDEGGSSNVQRRKKLEKLETIFGDRLPNRERRVQQIVTHGYTPSISLFEAEPFSSGLLSLYDDQELIPAESTNALEPGKRRILQRRTKKLSTMLGESLDEKTISKTVTKALVIKRNSITYFASSLSTASIATLPPASGTVKLSHKRSLDKISALLGEPIGVDHLQEAQATASLKGARPLTQEEKKQFRKKATKLERLLGKLPPPEHVIAYSSLPRSAETFNPASADALKAHRSILSFAFVIGSAKVMVDIVETVAGVNEDEPPPSPSFFVARSSPIRKSRSFDSIDAFTRAKVTRTISVVEPNEKESRQRRLNKLRRFFGEGVSVATLIEQQIRAELEKTVADKIDDQVEERTVLSEDT</sequence>
<dbReference type="AlphaFoldDB" id="A0A4V1IST2"/>
<dbReference type="SMART" id="SM00315">
    <property type="entry name" value="RGS"/>
    <property type="match status" value="1"/>
</dbReference>
<name>A0A4V1IST2_9FUNG</name>
<feature type="compositionally biased region" description="Basic and acidic residues" evidence="1">
    <location>
        <begin position="406"/>
        <end position="423"/>
    </location>
</feature>
<evidence type="ECO:0000313" key="4">
    <source>
        <dbReference type="Proteomes" id="UP000269721"/>
    </source>
</evidence>
<evidence type="ECO:0000259" key="2">
    <source>
        <dbReference type="PROSITE" id="PS50132"/>
    </source>
</evidence>
<dbReference type="Pfam" id="PF00615">
    <property type="entry name" value="RGS"/>
    <property type="match status" value="1"/>
</dbReference>
<evidence type="ECO:0000313" key="3">
    <source>
        <dbReference type="EMBL" id="RKO94647.1"/>
    </source>
</evidence>
<dbReference type="InterPro" id="IPR016137">
    <property type="entry name" value="RGS"/>
</dbReference>
<evidence type="ECO:0000256" key="1">
    <source>
        <dbReference type="SAM" id="MobiDB-lite"/>
    </source>
</evidence>
<dbReference type="PRINTS" id="PR01301">
    <property type="entry name" value="RGSPROTEIN"/>
</dbReference>
<dbReference type="OrthoDB" id="196547at2759"/>
<organism evidence="3 4">
    <name type="scientific">Blyttiomyces helicus</name>
    <dbReference type="NCBI Taxonomy" id="388810"/>
    <lineage>
        <taxon>Eukaryota</taxon>
        <taxon>Fungi</taxon>
        <taxon>Fungi incertae sedis</taxon>
        <taxon>Chytridiomycota</taxon>
        <taxon>Chytridiomycota incertae sedis</taxon>
        <taxon>Chytridiomycetes</taxon>
        <taxon>Chytridiomycetes incertae sedis</taxon>
        <taxon>Blyttiomyces</taxon>
    </lineage>
</organism>
<dbReference type="InterPro" id="IPR036305">
    <property type="entry name" value="RGS_sf"/>
</dbReference>
<protein>
    <recommendedName>
        <fullName evidence="2">RGS domain-containing protein</fullName>
    </recommendedName>
</protein>
<feature type="region of interest" description="Disordered" evidence="1">
    <location>
        <begin position="380"/>
        <end position="445"/>
    </location>
</feature>
<reference evidence="4" key="1">
    <citation type="journal article" date="2018" name="Nat. Microbiol.">
        <title>Leveraging single-cell genomics to expand the fungal tree of life.</title>
        <authorList>
            <person name="Ahrendt S.R."/>
            <person name="Quandt C.A."/>
            <person name="Ciobanu D."/>
            <person name="Clum A."/>
            <person name="Salamov A."/>
            <person name="Andreopoulos B."/>
            <person name="Cheng J.F."/>
            <person name="Woyke T."/>
            <person name="Pelin A."/>
            <person name="Henrissat B."/>
            <person name="Reynolds N.K."/>
            <person name="Benny G.L."/>
            <person name="Smith M.E."/>
            <person name="James T.Y."/>
            <person name="Grigoriev I.V."/>
        </authorList>
    </citation>
    <scope>NUCLEOTIDE SEQUENCE [LARGE SCALE GENOMIC DNA]</scope>
</reference>
<feature type="domain" description="RGS" evidence="2">
    <location>
        <begin position="163"/>
        <end position="280"/>
    </location>
</feature>
<dbReference type="CDD" id="cd07440">
    <property type="entry name" value="RGS"/>
    <property type="match status" value="1"/>
</dbReference>
<dbReference type="Gene3D" id="1.10.167.10">
    <property type="entry name" value="Regulator of G-protein Signalling 4, domain 2"/>
    <property type="match status" value="1"/>
</dbReference>
<keyword evidence="4" id="KW-1185">Reference proteome</keyword>
<gene>
    <name evidence="3" type="ORF">BDK51DRAFT_29674</name>
</gene>
<dbReference type="PANTHER" id="PTHR10845:SF192">
    <property type="entry name" value="DOUBLE HIT, ISOFORM B"/>
    <property type="match status" value="1"/>
</dbReference>
<feature type="compositionally biased region" description="Polar residues" evidence="1">
    <location>
        <begin position="393"/>
        <end position="404"/>
    </location>
</feature>